<dbReference type="GO" id="GO:0006508">
    <property type="term" value="P:proteolysis"/>
    <property type="evidence" value="ECO:0007669"/>
    <property type="project" value="UniProtKB-KW"/>
</dbReference>
<dbReference type="PANTHER" id="PTHR47966">
    <property type="entry name" value="BETA-SITE APP-CLEAVING ENZYME, ISOFORM A-RELATED"/>
    <property type="match status" value="1"/>
</dbReference>
<sequence length="407" mass="45366">MHLFPAAVLTITLISSCAARVLNFPVNAASRSRTHFHRGQPQQRLHAPVRLRALSRQDGNRKHVRAKASTIDIELQNLNNTVYYGSINVGTPGQQLNVAFDTGSSATWIFSERCLSSPDCHMHRKYNNASSTTLKNKLVRFAFEYFTGSLSGVWVEDSISVGGLTVENQTFGLATVNDGVYENVDIDGMIGLGFLKMFGGKEPNLFDNMVGQGLLQNPVFSFYFNRKDSDDPSSRLTLGGTNPDLYTGDFTFVDLTAQNRWQFEGDWVQLNDGEVIFSKYGFQAVVESDNDMIVGPYEDVSDLNMKLGATLLSENGYLYVYEINCDSIDSLPDVEFIVDGKKLALSSKDYIVKRNGRCLSAFAGKKNSTVKRHQLWILGTPFMRGFYTQFDKGNGRIGFAKAKHLNK</sequence>
<dbReference type="InterPro" id="IPR021109">
    <property type="entry name" value="Peptidase_aspartic_dom_sf"/>
</dbReference>
<evidence type="ECO:0000256" key="7">
    <source>
        <dbReference type="SAM" id="SignalP"/>
    </source>
</evidence>
<keyword evidence="5" id="KW-1015">Disulfide bond</keyword>
<keyword evidence="7" id="KW-0732">Signal</keyword>
<dbReference type="PRINTS" id="PR00792">
    <property type="entry name" value="PEPSIN"/>
</dbReference>
<feature type="disulfide bond" evidence="5">
    <location>
        <begin position="325"/>
        <end position="358"/>
    </location>
</feature>
<keyword evidence="3 6" id="KW-0064">Aspartyl protease</keyword>
<feature type="domain" description="Peptidase A1" evidence="8">
    <location>
        <begin position="83"/>
        <end position="400"/>
    </location>
</feature>
<reference evidence="9 10" key="1">
    <citation type="journal article" date="2021" name="Elife">
        <title>Chloroplast acquisition without the gene transfer in kleptoplastic sea slugs, Plakobranchus ocellatus.</title>
        <authorList>
            <person name="Maeda T."/>
            <person name="Takahashi S."/>
            <person name="Yoshida T."/>
            <person name="Shimamura S."/>
            <person name="Takaki Y."/>
            <person name="Nagai Y."/>
            <person name="Toyoda A."/>
            <person name="Suzuki Y."/>
            <person name="Arimoto A."/>
            <person name="Ishii H."/>
            <person name="Satoh N."/>
            <person name="Nishiyama T."/>
            <person name="Hasebe M."/>
            <person name="Maruyama T."/>
            <person name="Minagawa J."/>
            <person name="Obokata J."/>
            <person name="Shigenobu S."/>
        </authorList>
    </citation>
    <scope>NUCLEOTIDE SEQUENCE [LARGE SCALE GENOMIC DNA]</scope>
</reference>
<dbReference type="InterPro" id="IPR033121">
    <property type="entry name" value="PEPTIDASE_A1"/>
</dbReference>
<evidence type="ECO:0000256" key="6">
    <source>
        <dbReference type="RuleBase" id="RU000454"/>
    </source>
</evidence>
<evidence type="ECO:0000256" key="5">
    <source>
        <dbReference type="PIRSR" id="PIRSR601461-2"/>
    </source>
</evidence>
<comment type="similarity">
    <text evidence="1 6">Belongs to the peptidase A1 family.</text>
</comment>
<keyword evidence="10" id="KW-1185">Reference proteome</keyword>
<accession>A0AAV4BMC1</accession>
<dbReference type="PANTHER" id="PTHR47966:SF51">
    <property type="entry name" value="BETA-SITE APP-CLEAVING ENZYME, ISOFORM A-RELATED"/>
    <property type="match status" value="1"/>
</dbReference>
<name>A0AAV4BMC1_9GAST</name>
<dbReference type="FunFam" id="2.40.70.10:FF:000115">
    <property type="entry name" value="Lysosomal aspartic protease"/>
    <property type="match status" value="1"/>
</dbReference>
<organism evidence="9 10">
    <name type="scientific">Plakobranchus ocellatus</name>
    <dbReference type="NCBI Taxonomy" id="259542"/>
    <lineage>
        <taxon>Eukaryota</taxon>
        <taxon>Metazoa</taxon>
        <taxon>Spiralia</taxon>
        <taxon>Lophotrochozoa</taxon>
        <taxon>Mollusca</taxon>
        <taxon>Gastropoda</taxon>
        <taxon>Heterobranchia</taxon>
        <taxon>Euthyneura</taxon>
        <taxon>Panpulmonata</taxon>
        <taxon>Sacoglossa</taxon>
        <taxon>Placobranchoidea</taxon>
        <taxon>Plakobranchidae</taxon>
        <taxon>Plakobranchus</taxon>
    </lineage>
</organism>
<protein>
    <submittedName>
        <fullName evidence="9">Cathepsin d</fullName>
    </submittedName>
</protein>
<evidence type="ECO:0000256" key="4">
    <source>
        <dbReference type="ARBA" id="ARBA00022801"/>
    </source>
</evidence>
<evidence type="ECO:0000313" key="10">
    <source>
        <dbReference type="Proteomes" id="UP000735302"/>
    </source>
</evidence>
<proteinExistence type="inferred from homology"/>
<keyword evidence="2 6" id="KW-0645">Protease</keyword>
<dbReference type="Gene3D" id="2.40.70.10">
    <property type="entry name" value="Acid Proteases"/>
    <property type="match status" value="2"/>
</dbReference>
<evidence type="ECO:0000259" key="8">
    <source>
        <dbReference type="PROSITE" id="PS51767"/>
    </source>
</evidence>
<dbReference type="PROSITE" id="PS51767">
    <property type="entry name" value="PEPTIDASE_A1"/>
    <property type="match status" value="1"/>
</dbReference>
<evidence type="ECO:0000256" key="3">
    <source>
        <dbReference type="ARBA" id="ARBA00022750"/>
    </source>
</evidence>
<evidence type="ECO:0000256" key="2">
    <source>
        <dbReference type="ARBA" id="ARBA00022670"/>
    </source>
</evidence>
<dbReference type="InterPro" id="IPR001969">
    <property type="entry name" value="Aspartic_peptidase_AS"/>
</dbReference>
<comment type="caution">
    <text evidence="9">The sequence shown here is derived from an EMBL/GenBank/DDBJ whole genome shotgun (WGS) entry which is preliminary data.</text>
</comment>
<feature type="disulfide bond" evidence="5">
    <location>
        <begin position="114"/>
        <end position="120"/>
    </location>
</feature>
<keyword evidence="4 6" id="KW-0378">Hydrolase</keyword>
<evidence type="ECO:0000313" key="9">
    <source>
        <dbReference type="EMBL" id="GFO20547.1"/>
    </source>
</evidence>
<dbReference type="EMBL" id="BLXT01005178">
    <property type="protein sequence ID" value="GFO20547.1"/>
    <property type="molecule type" value="Genomic_DNA"/>
</dbReference>
<dbReference type="SUPFAM" id="SSF50630">
    <property type="entry name" value="Acid proteases"/>
    <property type="match status" value="1"/>
</dbReference>
<feature type="chain" id="PRO_5043506498" evidence="7">
    <location>
        <begin position="20"/>
        <end position="407"/>
    </location>
</feature>
<dbReference type="Proteomes" id="UP000735302">
    <property type="component" value="Unassembled WGS sequence"/>
</dbReference>
<evidence type="ECO:0000256" key="1">
    <source>
        <dbReference type="ARBA" id="ARBA00007447"/>
    </source>
</evidence>
<dbReference type="PROSITE" id="PS00141">
    <property type="entry name" value="ASP_PROTEASE"/>
    <property type="match status" value="1"/>
</dbReference>
<feature type="signal peptide" evidence="7">
    <location>
        <begin position="1"/>
        <end position="19"/>
    </location>
</feature>
<dbReference type="InterPro" id="IPR001461">
    <property type="entry name" value="Aspartic_peptidase_A1"/>
</dbReference>
<dbReference type="AlphaFoldDB" id="A0AAV4BMC1"/>
<gene>
    <name evidence="9" type="ORF">PoB_004705200</name>
</gene>
<dbReference type="Pfam" id="PF00026">
    <property type="entry name" value="Asp"/>
    <property type="match status" value="1"/>
</dbReference>
<dbReference type="GO" id="GO:0004190">
    <property type="term" value="F:aspartic-type endopeptidase activity"/>
    <property type="evidence" value="ECO:0007669"/>
    <property type="project" value="UniProtKB-KW"/>
</dbReference>